<comment type="caution">
    <text evidence="1">The sequence shown here is derived from an EMBL/GenBank/DDBJ whole genome shotgun (WGS) entry which is preliminary data.</text>
</comment>
<dbReference type="SUPFAM" id="SSF52047">
    <property type="entry name" value="RNI-like"/>
    <property type="match status" value="1"/>
</dbReference>
<evidence type="ECO:0000313" key="1">
    <source>
        <dbReference type="EMBL" id="OWZ21362.1"/>
    </source>
</evidence>
<organism evidence="1 2">
    <name type="scientific">Phytophthora megakarya</name>
    <dbReference type="NCBI Taxonomy" id="4795"/>
    <lineage>
        <taxon>Eukaryota</taxon>
        <taxon>Sar</taxon>
        <taxon>Stramenopiles</taxon>
        <taxon>Oomycota</taxon>
        <taxon>Peronosporomycetes</taxon>
        <taxon>Peronosporales</taxon>
        <taxon>Peronosporaceae</taxon>
        <taxon>Phytophthora</taxon>
    </lineage>
</organism>
<keyword evidence="2" id="KW-1185">Reference proteome</keyword>
<proteinExistence type="predicted"/>
<gene>
    <name evidence="1" type="ORF">PHMEG_0004102</name>
</gene>
<dbReference type="OrthoDB" id="129399at2759"/>
<name>A0A225WUJ7_9STRA</name>
<dbReference type="EMBL" id="NBNE01000233">
    <property type="protein sequence ID" value="OWZ21362.1"/>
    <property type="molecule type" value="Genomic_DNA"/>
</dbReference>
<accession>A0A225WUJ7</accession>
<dbReference type="InterPro" id="IPR032675">
    <property type="entry name" value="LRR_dom_sf"/>
</dbReference>
<sequence length="646" mass="74009">MEERWGFLVPWCDALNKRFDCNHFEFEDDPHGSRKRRLIVTLPMRKLCSDEEDFRMKFQKVREGLQLLSAVAHVDQKAWKFLLTKYCGVYLGQKGDVKYEEELSANFLLLVDLEEREKDENEEQFDSDLVEFCGIAQRKIQSEEFIKDLQKIAVLDERLKVDKPGVEVEIPVRVLYRAIQPFTTNGYRPVEDLVKAARAEKVIKTEWDAYSKEKVEFGSLRCTFVLEPMIADFNNFPIGTEMVETLSALLHENVRFSRVTLNLRIDPKLEADEVLTRKTFGQLVTSIFGNERRSPEIRNRNGSALRWKWLAYALFSKNARESSALEALKLIPMGSMTAADMEAVKAVVAAEHPEEEMYGTARGKVDERNALLATGAQIKNLCGDFEEQSWMFDIPTTSVRTFSDDGLSEWVNAILPGYGRCTVRRCDLAFEQDVGNIQRGITSLTIGYWDVNTECTDGIDDLLESIGPSLKVLALDAEYMCMELDIVCILQSCPNLKELSLRSEVVDMRFNFEEWQHNNLPLPDLDIDWTDIIAVTTKLQDGCSSFTKSLRRLRVRLNNVSDTREEPAFYIINAIAIGLLQMLKVNQNLEYLDVIADPEFHVLLEELKMYHLKPISRSIPLSMLSKGAFLSVFSSPMPTKMWESAQ</sequence>
<protein>
    <submittedName>
        <fullName evidence="1">Uncharacterized protein</fullName>
    </submittedName>
</protein>
<dbReference type="AlphaFoldDB" id="A0A225WUJ7"/>
<evidence type="ECO:0000313" key="2">
    <source>
        <dbReference type="Proteomes" id="UP000198211"/>
    </source>
</evidence>
<reference evidence="2" key="1">
    <citation type="submission" date="2017-03" db="EMBL/GenBank/DDBJ databases">
        <title>Phytopthora megakarya and P. palmivora, two closely related causual agents of cacao black pod achieved similar genome size and gene model numbers by different mechanisms.</title>
        <authorList>
            <person name="Ali S."/>
            <person name="Shao J."/>
            <person name="Larry D.J."/>
            <person name="Kronmiller B."/>
            <person name="Shen D."/>
            <person name="Strem M.D."/>
            <person name="Melnick R.L."/>
            <person name="Guiltinan M.J."/>
            <person name="Tyler B.M."/>
            <person name="Meinhardt L.W."/>
            <person name="Bailey B.A."/>
        </authorList>
    </citation>
    <scope>NUCLEOTIDE SEQUENCE [LARGE SCALE GENOMIC DNA]</scope>
    <source>
        <strain evidence="2">zdho120</strain>
    </source>
</reference>
<dbReference type="Proteomes" id="UP000198211">
    <property type="component" value="Unassembled WGS sequence"/>
</dbReference>
<dbReference type="Gene3D" id="3.80.10.10">
    <property type="entry name" value="Ribonuclease Inhibitor"/>
    <property type="match status" value="1"/>
</dbReference>